<dbReference type="Proteomes" id="UP000596427">
    <property type="component" value="Chromosome"/>
</dbReference>
<dbReference type="GO" id="GO:0046872">
    <property type="term" value="F:metal ion binding"/>
    <property type="evidence" value="ECO:0007669"/>
    <property type="project" value="UniProtKB-KW"/>
</dbReference>
<comment type="catalytic activity">
    <reaction evidence="4">
        <text>alpha,alpha-trehalose 6-phosphate + H2O = alpha,alpha-trehalose + phosphate</text>
        <dbReference type="Rhea" id="RHEA:23420"/>
        <dbReference type="ChEBI" id="CHEBI:15377"/>
        <dbReference type="ChEBI" id="CHEBI:16551"/>
        <dbReference type="ChEBI" id="CHEBI:43474"/>
        <dbReference type="ChEBI" id="CHEBI:58429"/>
        <dbReference type="EC" id="3.1.3.12"/>
    </reaction>
</comment>
<evidence type="ECO:0000313" key="6">
    <source>
        <dbReference type="Proteomes" id="UP000596427"/>
    </source>
</evidence>
<comment type="pathway">
    <text evidence="1 4">Glycan biosynthesis; trehalose biosynthesis.</text>
</comment>
<name>A0A974PQF1_9HYPH</name>
<dbReference type="InterPro" id="IPR003337">
    <property type="entry name" value="Trehalose_PPase"/>
</dbReference>
<evidence type="ECO:0000256" key="3">
    <source>
        <dbReference type="ARBA" id="ARBA00022801"/>
    </source>
</evidence>
<dbReference type="InterPro" id="IPR044651">
    <property type="entry name" value="OTSB-like"/>
</dbReference>
<dbReference type="CDD" id="cd01627">
    <property type="entry name" value="HAD_TPP"/>
    <property type="match status" value="1"/>
</dbReference>
<organism evidence="5 6">
    <name type="scientific">Xanthobacter dioxanivorans</name>
    <dbReference type="NCBI Taxonomy" id="2528964"/>
    <lineage>
        <taxon>Bacteria</taxon>
        <taxon>Pseudomonadati</taxon>
        <taxon>Pseudomonadota</taxon>
        <taxon>Alphaproteobacteria</taxon>
        <taxon>Hyphomicrobiales</taxon>
        <taxon>Xanthobacteraceae</taxon>
        <taxon>Xanthobacter</taxon>
    </lineage>
</organism>
<dbReference type="InterPro" id="IPR023214">
    <property type="entry name" value="HAD_sf"/>
</dbReference>
<dbReference type="Pfam" id="PF02358">
    <property type="entry name" value="Trehalose_PPase"/>
    <property type="match status" value="1"/>
</dbReference>
<keyword evidence="4" id="KW-0460">Magnesium</keyword>
<gene>
    <name evidence="5" type="primary">otsB</name>
    <name evidence="5" type="ORF">EZH22_05650</name>
</gene>
<dbReference type="GO" id="GO:0005992">
    <property type="term" value="P:trehalose biosynthetic process"/>
    <property type="evidence" value="ECO:0007669"/>
    <property type="project" value="InterPro"/>
</dbReference>
<dbReference type="PANTHER" id="PTHR43768">
    <property type="entry name" value="TREHALOSE 6-PHOSPHATE PHOSPHATASE"/>
    <property type="match status" value="1"/>
</dbReference>
<evidence type="ECO:0000256" key="2">
    <source>
        <dbReference type="ARBA" id="ARBA00008770"/>
    </source>
</evidence>
<comment type="similarity">
    <text evidence="2 4">Belongs to the trehalose phosphatase family.</text>
</comment>
<protein>
    <recommendedName>
        <fullName evidence="4">Trehalose 6-phosphate phosphatase</fullName>
        <ecNumber evidence="4">3.1.3.12</ecNumber>
    </recommendedName>
</protein>
<dbReference type="Gene3D" id="3.30.70.1020">
    <property type="entry name" value="Trehalose-6-phosphate phosphatase related protein, domain 2"/>
    <property type="match status" value="1"/>
</dbReference>
<sequence>MPAVCRAIGARTHAFFLDVDGTLIDIAAHPDAVVVPEGLPDTLSALAGSADGALALVSGRTVERLDLLFAPARFAAAGSHGAQIRLFPGAAVDAAPDLDRALAARLIALAGAFEGAFTEDKGPSLAIHYRAHPAIAPVLRRAIAEVLGPWPELAVLPGHHVFEIKRAGRDKGTAVAAFMARAPFAGRVPVFIGDDVTDEAAFRAVSAAGGVAIAVGTAREGAEAVLPDPPAVRRFLTHLAAEPRQRRR</sequence>
<keyword evidence="6" id="KW-1185">Reference proteome</keyword>
<dbReference type="SUPFAM" id="SSF56784">
    <property type="entry name" value="HAD-like"/>
    <property type="match status" value="1"/>
</dbReference>
<dbReference type="PANTHER" id="PTHR43768:SF3">
    <property type="entry name" value="TREHALOSE 6-PHOSPHATE PHOSPHATASE"/>
    <property type="match status" value="1"/>
</dbReference>
<dbReference type="NCBIfam" id="TIGR00685">
    <property type="entry name" value="T6PP"/>
    <property type="match status" value="1"/>
</dbReference>
<comment type="function">
    <text evidence="4">Removes the phosphate from trehalose 6-phosphate to produce free trehalose.</text>
</comment>
<keyword evidence="4" id="KW-0479">Metal-binding</keyword>
<dbReference type="RefSeq" id="WP_203194772.1">
    <property type="nucleotide sequence ID" value="NZ_CP063362.1"/>
</dbReference>
<proteinExistence type="inferred from homology"/>
<reference evidence="5 6" key="1">
    <citation type="submission" date="2020-10" db="EMBL/GenBank/DDBJ databases">
        <title>Degradation of 1,4-Dioxane by Xanthobacter sp. YN2, via a Novel Group-2 Soluble Di-Iron Monooxygenase.</title>
        <authorList>
            <person name="Ma F."/>
            <person name="Wang Y."/>
            <person name="Yang J."/>
            <person name="Guo H."/>
            <person name="Su D."/>
            <person name="Yu L."/>
        </authorList>
    </citation>
    <scope>NUCLEOTIDE SEQUENCE [LARGE SCALE GENOMIC DNA]</scope>
    <source>
        <strain evidence="5 6">YN2</strain>
    </source>
</reference>
<dbReference type="EMBL" id="CP063362">
    <property type="protein sequence ID" value="QRG07859.1"/>
    <property type="molecule type" value="Genomic_DNA"/>
</dbReference>
<dbReference type="NCBIfam" id="TIGR01484">
    <property type="entry name" value="HAD-SF-IIB"/>
    <property type="match status" value="1"/>
</dbReference>
<keyword evidence="3 4" id="KW-0378">Hydrolase</keyword>
<dbReference type="KEGG" id="xdi:EZH22_05650"/>
<dbReference type="InterPro" id="IPR006379">
    <property type="entry name" value="HAD-SF_hydro_IIB"/>
</dbReference>
<comment type="cofactor">
    <cofactor evidence="4">
        <name>Mg(2+)</name>
        <dbReference type="ChEBI" id="CHEBI:18420"/>
    </cofactor>
</comment>
<dbReference type="Gene3D" id="3.40.50.1000">
    <property type="entry name" value="HAD superfamily/HAD-like"/>
    <property type="match status" value="1"/>
</dbReference>
<evidence type="ECO:0000256" key="4">
    <source>
        <dbReference type="RuleBase" id="RU361117"/>
    </source>
</evidence>
<accession>A0A974PQF1</accession>
<evidence type="ECO:0000256" key="1">
    <source>
        <dbReference type="ARBA" id="ARBA00005199"/>
    </source>
</evidence>
<dbReference type="InterPro" id="IPR036412">
    <property type="entry name" value="HAD-like_sf"/>
</dbReference>
<dbReference type="GO" id="GO:0004805">
    <property type="term" value="F:trehalose-phosphatase activity"/>
    <property type="evidence" value="ECO:0007669"/>
    <property type="project" value="UniProtKB-EC"/>
</dbReference>
<evidence type="ECO:0000313" key="5">
    <source>
        <dbReference type="EMBL" id="QRG07859.1"/>
    </source>
</evidence>
<dbReference type="AlphaFoldDB" id="A0A974PQF1"/>
<dbReference type="EC" id="3.1.3.12" evidence="4"/>